<keyword evidence="3 6" id="KW-0812">Transmembrane</keyword>
<name>X1ARR6_9ZZZZ</name>
<dbReference type="GO" id="GO:0016020">
    <property type="term" value="C:membrane"/>
    <property type="evidence" value="ECO:0007669"/>
    <property type="project" value="UniProtKB-SubCell"/>
</dbReference>
<proteinExistence type="inferred from homology"/>
<evidence type="ECO:0000256" key="4">
    <source>
        <dbReference type="ARBA" id="ARBA00022989"/>
    </source>
</evidence>
<protein>
    <recommendedName>
        <fullName evidence="7">Cytochrome C biogenesis protein transmembrane domain-containing protein</fullName>
    </recommendedName>
</protein>
<feature type="non-terminal residue" evidence="8">
    <location>
        <position position="1"/>
    </location>
</feature>
<dbReference type="InterPro" id="IPR051790">
    <property type="entry name" value="Cytochrome_c-biogenesis_DsbD"/>
</dbReference>
<comment type="caution">
    <text evidence="8">The sequence shown here is derived from an EMBL/GenBank/DDBJ whole genome shotgun (WGS) entry which is preliminary data.</text>
</comment>
<gene>
    <name evidence="8" type="ORF">S01H4_30537</name>
</gene>
<organism evidence="8">
    <name type="scientific">marine sediment metagenome</name>
    <dbReference type="NCBI Taxonomy" id="412755"/>
    <lineage>
        <taxon>unclassified sequences</taxon>
        <taxon>metagenomes</taxon>
        <taxon>ecological metagenomes</taxon>
    </lineage>
</organism>
<feature type="transmembrane region" description="Helical" evidence="6">
    <location>
        <begin position="73"/>
        <end position="98"/>
    </location>
</feature>
<dbReference type="GO" id="GO:0017004">
    <property type="term" value="P:cytochrome complex assembly"/>
    <property type="evidence" value="ECO:0007669"/>
    <property type="project" value="InterPro"/>
</dbReference>
<feature type="transmembrane region" description="Helical" evidence="6">
    <location>
        <begin position="145"/>
        <end position="166"/>
    </location>
</feature>
<evidence type="ECO:0000256" key="6">
    <source>
        <dbReference type="SAM" id="Phobius"/>
    </source>
</evidence>
<dbReference type="PANTHER" id="PTHR31272:SF4">
    <property type="entry name" value="CYTOCHROME C-TYPE BIOGENESIS PROTEIN HI_1454-RELATED"/>
    <property type="match status" value="1"/>
</dbReference>
<feature type="transmembrane region" description="Helical" evidence="6">
    <location>
        <begin position="35"/>
        <end position="52"/>
    </location>
</feature>
<evidence type="ECO:0000256" key="2">
    <source>
        <dbReference type="ARBA" id="ARBA00006143"/>
    </source>
</evidence>
<comment type="subcellular location">
    <subcellularLocation>
        <location evidence="1">Membrane</location>
        <topology evidence="1">Multi-pass membrane protein</topology>
    </subcellularLocation>
</comment>
<dbReference type="InterPro" id="IPR003834">
    <property type="entry name" value="Cyt_c_assmbl_TM_dom"/>
</dbReference>
<evidence type="ECO:0000313" key="8">
    <source>
        <dbReference type="EMBL" id="GAG74983.1"/>
    </source>
</evidence>
<evidence type="ECO:0000256" key="5">
    <source>
        <dbReference type="ARBA" id="ARBA00023136"/>
    </source>
</evidence>
<evidence type="ECO:0000256" key="1">
    <source>
        <dbReference type="ARBA" id="ARBA00004141"/>
    </source>
</evidence>
<dbReference type="AlphaFoldDB" id="X1ARR6"/>
<evidence type="ECO:0000259" key="7">
    <source>
        <dbReference type="Pfam" id="PF02683"/>
    </source>
</evidence>
<evidence type="ECO:0000256" key="3">
    <source>
        <dbReference type="ARBA" id="ARBA00022692"/>
    </source>
</evidence>
<dbReference type="EMBL" id="BART01015773">
    <property type="protein sequence ID" value="GAG74983.1"/>
    <property type="molecule type" value="Genomic_DNA"/>
</dbReference>
<feature type="domain" description="Cytochrome C biogenesis protein transmembrane" evidence="7">
    <location>
        <begin position="1"/>
        <end position="158"/>
    </location>
</feature>
<reference evidence="8" key="1">
    <citation type="journal article" date="2014" name="Front. Microbiol.">
        <title>High frequency of phylogenetically diverse reductive dehalogenase-homologous genes in deep subseafloor sedimentary metagenomes.</title>
        <authorList>
            <person name="Kawai M."/>
            <person name="Futagami T."/>
            <person name="Toyoda A."/>
            <person name="Takaki Y."/>
            <person name="Nishi S."/>
            <person name="Hori S."/>
            <person name="Arai W."/>
            <person name="Tsubouchi T."/>
            <person name="Morono Y."/>
            <person name="Uchiyama I."/>
            <person name="Ito T."/>
            <person name="Fujiyama A."/>
            <person name="Inagaki F."/>
            <person name="Takami H."/>
        </authorList>
    </citation>
    <scope>NUCLEOTIDE SEQUENCE</scope>
    <source>
        <strain evidence="8">Expedition CK06-06</strain>
    </source>
</reference>
<accession>X1ARR6</accession>
<dbReference type="PANTHER" id="PTHR31272">
    <property type="entry name" value="CYTOCHROME C-TYPE BIOGENESIS PROTEIN HI_1454-RELATED"/>
    <property type="match status" value="1"/>
</dbReference>
<keyword evidence="4 6" id="KW-1133">Transmembrane helix</keyword>
<sequence length="184" mass="20270">SLFFVAGFSLVFILLGASATWIGAFLSSKISLMSKIGGVIIIFFGIYKIGLIRPQLFYREARFNIKARKFGHAGALIIGAAFALGWTPCIGPILGVILTYAGTLENVNQGIVLLLVYSLGLGVPFLLTAFGINHFWRFFKRIKKYLGLLEVTSGVIMVILGVMIYSNKLVLIQSWLPFLNKFSL</sequence>
<keyword evidence="5 6" id="KW-0472">Membrane</keyword>
<comment type="similarity">
    <text evidence="2">Belongs to the DsbD family.</text>
</comment>
<dbReference type="Pfam" id="PF02683">
    <property type="entry name" value="DsbD_TM"/>
    <property type="match status" value="1"/>
</dbReference>
<feature type="transmembrane region" description="Helical" evidence="6">
    <location>
        <begin position="110"/>
        <end position="133"/>
    </location>
</feature>